<reference evidence="5" key="1">
    <citation type="journal article" date="2014" name="Science">
        <title>Ancient hybridizations among the ancestral genomes of bread wheat.</title>
        <authorList>
            <consortium name="International Wheat Genome Sequencing Consortium,"/>
            <person name="Marcussen T."/>
            <person name="Sandve S.R."/>
            <person name="Heier L."/>
            <person name="Spannagl M."/>
            <person name="Pfeifer M."/>
            <person name="Jakobsen K.S."/>
            <person name="Wulff B.B."/>
            <person name="Steuernagel B."/>
            <person name="Mayer K.F."/>
            <person name="Olsen O.A."/>
        </authorList>
    </citation>
    <scope>NUCLEOTIDE SEQUENCE [LARGE SCALE GENOMIC DNA]</scope>
    <source>
        <strain evidence="5">cv. AL8/78</strain>
    </source>
</reference>
<dbReference type="Gene3D" id="3.90.70.10">
    <property type="entry name" value="Cysteine proteinases"/>
    <property type="match status" value="1"/>
</dbReference>
<reference evidence="5" key="2">
    <citation type="journal article" date="2017" name="Nat. Plants">
        <title>The Aegilops tauschii genome reveals multiple impacts of transposons.</title>
        <authorList>
            <person name="Zhao G."/>
            <person name="Zou C."/>
            <person name="Li K."/>
            <person name="Wang K."/>
            <person name="Li T."/>
            <person name="Gao L."/>
            <person name="Zhang X."/>
            <person name="Wang H."/>
            <person name="Yang Z."/>
            <person name="Liu X."/>
            <person name="Jiang W."/>
            <person name="Mao L."/>
            <person name="Kong X."/>
            <person name="Jiao Y."/>
            <person name="Jia J."/>
        </authorList>
    </citation>
    <scope>NUCLEOTIDE SEQUENCE [LARGE SCALE GENOMIC DNA]</scope>
    <source>
        <strain evidence="5">cv. AL8/78</strain>
    </source>
</reference>
<dbReference type="SMART" id="SM00848">
    <property type="entry name" value="Inhibitor_I29"/>
    <property type="match status" value="1"/>
</dbReference>
<reference evidence="4" key="3">
    <citation type="journal article" date="2017" name="Nature">
        <title>Genome sequence of the progenitor of the wheat D genome Aegilops tauschii.</title>
        <authorList>
            <person name="Luo M.C."/>
            <person name="Gu Y.Q."/>
            <person name="Puiu D."/>
            <person name="Wang H."/>
            <person name="Twardziok S.O."/>
            <person name="Deal K.R."/>
            <person name="Huo N."/>
            <person name="Zhu T."/>
            <person name="Wang L."/>
            <person name="Wang Y."/>
            <person name="McGuire P.E."/>
            <person name="Liu S."/>
            <person name="Long H."/>
            <person name="Ramasamy R.K."/>
            <person name="Rodriguez J.C."/>
            <person name="Van S.L."/>
            <person name="Yuan L."/>
            <person name="Wang Z."/>
            <person name="Xia Z."/>
            <person name="Xiao L."/>
            <person name="Anderson O.D."/>
            <person name="Ouyang S."/>
            <person name="Liang Y."/>
            <person name="Zimin A.V."/>
            <person name="Pertea G."/>
            <person name="Qi P."/>
            <person name="Bennetzen J.L."/>
            <person name="Dai X."/>
            <person name="Dawson M.W."/>
            <person name="Muller H.G."/>
            <person name="Kugler K."/>
            <person name="Rivarola-Duarte L."/>
            <person name="Spannagl M."/>
            <person name="Mayer K.F.X."/>
            <person name="Lu F.H."/>
            <person name="Bevan M.W."/>
            <person name="Leroy P."/>
            <person name="Li P."/>
            <person name="You F.M."/>
            <person name="Sun Q."/>
            <person name="Liu Z."/>
            <person name="Lyons E."/>
            <person name="Wicker T."/>
            <person name="Salzberg S.L."/>
            <person name="Devos K.M."/>
            <person name="Dvorak J."/>
        </authorList>
    </citation>
    <scope>NUCLEOTIDE SEQUENCE [LARGE SCALE GENOMIC DNA]</scope>
    <source>
        <strain evidence="4">cv. AL8/78</strain>
    </source>
</reference>
<feature type="region of interest" description="Disordered" evidence="1">
    <location>
        <begin position="194"/>
        <end position="253"/>
    </location>
</feature>
<keyword evidence="5" id="KW-1185">Reference proteome</keyword>
<keyword evidence="2" id="KW-0732">Signal</keyword>
<feature type="signal peptide" evidence="2">
    <location>
        <begin position="1"/>
        <end position="23"/>
    </location>
</feature>
<dbReference type="GO" id="GO:0008234">
    <property type="term" value="F:cysteine-type peptidase activity"/>
    <property type="evidence" value="ECO:0007669"/>
    <property type="project" value="InterPro"/>
</dbReference>
<dbReference type="Gramene" id="AET3Gv20541000.2">
    <property type="protein sequence ID" value="AET3Gv20541000.2"/>
    <property type="gene ID" value="AET3Gv20541000"/>
</dbReference>
<dbReference type="PANTHER" id="PTHR12411">
    <property type="entry name" value="CYSTEINE PROTEASE FAMILY C1-RELATED"/>
    <property type="match status" value="1"/>
</dbReference>
<evidence type="ECO:0000256" key="1">
    <source>
        <dbReference type="SAM" id="MobiDB-lite"/>
    </source>
</evidence>
<dbReference type="SUPFAM" id="SSF54001">
    <property type="entry name" value="Cysteine proteinases"/>
    <property type="match status" value="1"/>
</dbReference>
<dbReference type="Proteomes" id="UP000015105">
    <property type="component" value="Chromosome 3D"/>
</dbReference>
<evidence type="ECO:0000313" key="5">
    <source>
        <dbReference type="Proteomes" id="UP000015105"/>
    </source>
</evidence>
<protein>
    <recommendedName>
        <fullName evidence="3">Cathepsin propeptide inhibitor domain-containing protein</fullName>
    </recommendedName>
</protein>
<evidence type="ECO:0000256" key="2">
    <source>
        <dbReference type="SAM" id="SignalP"/>
    </source>
</evidence>
<evidence type="ECO:0000313" key="4">
    <source>
        <dbReference type="EnsemblPlants" id="AET3Gv20541000.2"/>
    </source>
</evidence>
<sequence length="253" mass="28379">MAPIPSLRCLCGALLLLVFVVAAVVVDATVPSLSLAARHERWMAKFGRAYTDADEKLRRREVFAANVRHVDAVNRAGNLTYTLGLNQFSDLTDDEFLETHLGYRHQLRPEGNTTLAAVNVSKAAAPRSGQFQYMPDSVDWRAQGAVTQVKNQRFCGTIFLQLQCMHGIRQSSQIRTKCLHVCVRARRKLLGVRGRGGDRGAGKDWHRQPHLHVGATSPRLHGRRQHLQRRGHQRRTPLCCRQRRPTAGGGLRV</sequence>
<dbReference type="InterPro" id="IPR013201">
    <property type="entry name" value="Prot_inhib_I29"/>
</dbReference>
<name>A0A453F1U8_AEGTS</name>
<feature type="compositionally biased region" description="Basic and acidic residues" evidence="1">
    <location>
        <begin position="195"/>
        <end position="207"/>
    </location>
</feature>
<feature type="compositionally biased region" description="Basic residues" evidence="1">
    <location>
        <begin position="220"/>
        <end position="235"/>
    </location>
</feature>
<reference evidence="4" key="4">
    <citation type="submission" date="2019-03" db="UniProtKB">
        <authorList>
            <consortium name="EnsemblPlants"/>
        </authorList>
    </citation>
    <scope>IDENTIFICATION</scope>
</reference>
<reference evidence="4" key="5">
    <citation type="journal article" date="2021" name="G3 (Bethesda)">
        <title>Aegilops tauschii genome assembly Aet v5.0 features greater sequence contiguity and improved annotation.</title>
        <authorList>
            <person name="Wang L."/>
            <person name="Zhu T."/>
            <person name="Rodriguez J.C."/>
            <person name="Deal K.R."/>
            <person name="Dubcovsky J."/>
            <person name="McGuire P.E."/>
            <person name="Lux T."/>
            <person name="Spannagl M."/>
            <person name="Mayer K.F.X."/>
            <person name="Baldrich P."/>
            <person name="Meyers B.C."/>
            <person name="Huo N."/>
            <person name="Gu Y.Q."/>
            <person name="Zhou H."/>
            <person name="Devos K.M."/>
            <person name="Bennetzen J.L."/>
            <person name="Unver T."/>
            <person name="Budak H."/>
            <person name="Gulick P.J."/>
            <person name="Galiba G."/>
            <person name="Kalapos B."/>
            <person name="Nelson D.R."/>
            <person name="Li P."/>
            <person name="You F.M."/>
            <person name="Luo M.C."/>
            <person name="Dvorak J."/>
        </authorList>
    </citation>
    <scope>NUCLEOTIDE SEQUENCE [LARGE SCALE GENOMIC DNA]</scope>
    <source>
        <strain evidence="4">cv. AL8/78</strain>
    </source>
</reference>
<evidence type="ECO:0000259" key="3">
    <source>
        <dbReference type="SMART" id="SM00848"/>
    </source>
</evidence>
<organism evidence="4 5">
    <name type="scientific">Aegilops tauschii subsp. strangulata</name>
    <name type="common">Goatgrass</name>
    <dbReference type="NCBI Taxonomy" id="200361"/>
    <lineage>
        <taxon>Eukaryota</taxon>
        <taxon>Viridiplantae</taxon>
        <taxon>Streptophyta</taxon>
        <taxon>Embryophyta</taxon>
        <taxon>Tracheophyta</taxon>
        <taxon>Spermatophyta</taxon>
        <taxon>Magnoliopsida</taxon>
        <taxon>Liliopsida</taxon>
        <taxon>Poales</taxon>
        <taxon>Poaceae</taxon>
        <taxon>BOP clade</taxon>
        <taxon>Pooideae</taxon>
        <taxon>Triticodae</taxon>
        <taxon>Triticeae</taxon>
        <taxon>Triticinae</taxon>
        <taxon>Aegilops</taxon>
    </lineage>
</organism>
<dbReference type="EnsemblPlants" id="AET3Gv20541000.2">
    <property type="protein sequence ID" value="AET3Gv20541000.2"/>
    <property type="gene ID" value="AET3Gv20541000"/>
</dbReference>
<dbReference type="Pfam" id="PF08246">
    <property type="entry name" value="Inhibitor_I29"/>
    <property type="match status" value="1"/>
</dbReference>
<proteinExistence type="predicted"/>
<dbReference type="InterPro" id="IPR013128">
    <property type="entry name" value="Peptidase_C1A"/>
</dbReference>
<feature type="chain" id="PRO_5019467199" description="Cathepsin propeptide inhibitor domain-containing protein" evidence="2">
    <location>
        <begin position="24"/>
        <end position="253"/>
    </location>
</feature>
<dbReference type="InterPro" id="IPR038765">
    <property type="entry name" value="Papain-like_cys_pep_sf"/>
</dbReference>
<feature type="domain" description="Cathepsin propeptide inhibitor" evidence="3">
    <location>
        <begin position="39"/>
        <end position="96"/>
    </location>
</feature>
<dbReference type="AlphaFoldDB" id="A0A453F1U8"/>
<accession>A0A453F1U8</accession>